<protein>
    <submittedName>
        <fullName evidence="1">Uncharacterized protein</fullName>
    </submittedName>
</protein>
<gene>
    <name evidence="1" type="ORF">H310_14629</name>
</gene>
<dbReference type="VEuPathDB" id="FungiDB:H310_14629"/>
<organism evidence="1">
    <name type="scientific">Aphanomyces invadans</name>
    <dbReference type="NCBI Taxonomy" id="157072"/>
    <lineage>
        <taxon>Eukaryota</taxon>
        <taxon>Sar</taxon>
        <taxon>Stramenopiles</taxon>
        <taxon>Oomycota</taxon>
        <taxon>Saprolegniomycetes</taxon>
        <taxon>Saprolegniales</taxon>
        <taxon>Verrucalvaceae</taxon>
        <taxon>Aphanomyces</taxon>
    </lineage>
</organism>
<name>A0A024TAH6_9STRA</name>
<dbReference type="AlphaFoldDB" id="A0A024TAH6"/>
<sequence length="88" mass="9885">MAYDHDNSKLLTYEAFKGRKQPNDCHGMFNHAYFVAWFQSLLDDADALQKSSAIIVSPGVLFHEHDDGMEVMRDALELTLGSLLGKVL</sequence>
<accession>A0A024TAH6</accession>
<dbReference type="RefSeq" id="XP_008880747.1">
    <property type="nucleotide sequence ID" value="XM_008882525.1"/>
</dbReference>
<proteinExistence type="predicted"/>
<evidence type="ECO:0000313" key="1">
    <source>
        <dbReference type="EMBL" id="ETV90626.1"/>
    </source>
</evidence>
<dbReference type="EMBL" id="KI914028">
    <property type="protein sequence ID" value="ETV90626.1"/>
    <property type="molecule type" value="Genomic_DNA"/>
</dbReference>
<reference evidence="1" key="1">
    <citation type="submission" date="2013-12" db="EMBL/GenBank/DDBJ databases">
        <title>The Genome Sequence of Aphanomyces invadans NJM9701.</title>
        <authorList>
            <consortium name="The Broad Institute Genomics Platform"/>
            <person name="Russ C."/>
            <person name="Tyler B."/>
            <person name="van West P."/>
            <person name="Dieguez-Uribeondo J."/>
            <person name="Young S.K."/>
            <person name="Zeng Q."/>
            <person name="Gargeya S."/>
            <person name="Fitzgerald M."/>
            <person name="Abouelleil A."/>
            <person name="Alvarado L."/>
            <person name="Chapman S.B."/>
            <person name="Gainer-Dewar J."/>
            <person name="Goldberg J."/>
            <person name="Griggs A."/>
            <person name="Gujja S."/>
            <person name="Hansen M."/>
            <person name="Howarth C."/>
            <person name="Imamovic A."/>
            <person name="Ireland A."/>
            <person name="Larimer J."/>
            <person name="McCowan C."/>
            <person name="Murphy C."/>
            <person name="Pearson M."/>
            <person name="Poon T.W."/>
            <person name="Priest M."/>
            <person name="Roberts A."/>
            <person name="Saif S."/>
            <person name="Shea T."/>
            <person name="Sykes S."/>
            <person name="Wortman J."/>
            <person name="Nusbaum C."/>
            <person name="Birren B."/>
        </authorList>
    </citation>
    <scope>NUCLEOTIDE SEQUENCE [LARGE SCALE GENOMIC DNA]</scope>
    <source>
        <strain evidence="1">NJM9701</strain>
    </source>
</reference>
<dbReference type="GeneID" id="20091679"/>